<dbReference type="PROSITE" id="PS50896">
    <property type="entry name" value="LISH"/>
    <property type="match status" value="1"/>
</dbReference>
<dbReference type="Proteomes" id="UP000695007">
    <property type="component" value="Unplaced"/>
</dbReference>
<dbReference type="InterPro" id="IPR027417">
    <property type="entry name" value="P-loop_NTPase"/>
</dbReference>
<dbReference type="InterPro" id="IPR006594">
    <property type="entry name" value="LisH"/>
</dbReference>
<dbReference type="KEGG" id="csol:105367268"/>
<evidence type="ECO:0000256" key="6">
    <source>
        <dbReference type="ARBA" id="ARBA00023212"/>
    </source>
</evidence>
<dbReference type="AlphaFoldDB" id="A0AAJ6YTQ6"/>
<dbReference type="GO" id="GO:0005524">
    <property type="term" value="F:ATP binding"/>
    <property type="evidence" value="ECO:0007669"/>
    <property type="project" value="UniProtKB-KW"/>
</dbReference>
<reference evidence="11" key="1">
    <citation type="submission" date="2025-08" db="UniProtKB">
        <authorList>
            <consortium name="RefSeq"/>
        </authorList>
    </citation>
    <scope>IDENTIFICATION</scope>
</reference>
<dbReference type="PANTHER" id="PTHR23074:SF78">
    <property type="entry name" value="KATANIN P60 ATPASE-CONTAINING SUBUNIT A-LIKE 2"/>
    <property type="match status" value="1"/>
</dbReference>
<protein>
    <submittedName>
        <fullName evidence="11">Katanin p60 ATPase-containing subunit A-like 2</fullName>
    </submittedName>
</protein>
<dbReference type="GO" id="GO:0016887">
    <property type="term" value="F:ATP hydrolysis activity"/>
    <property type="evidence" value="ECO:0007669"/>
    <property type="project" value="InterPro"/>
</dbReference>
<dbReference type="PANTHER" id="PTHR23074">
    <property type="entry name" value="AAA DOMAIN-CONTAINING"/>
    <property type="match status" value="1"/>
</dbReference>
<keyword evidence="6" id="KW-0206">Cytoskeleton</keyword>
<dbReference type="FunFam" id="3.40.50.300:FF:000159">
    <property type="entry name" value="Katanin p60 ATPase-containing subunit A1"/>
    <property type="match status" value="1"/>
</dbReference>
<dbReference type="SMART" id="SM00667">
    <property type="entry name" value="LisH"/>
    <property type="match status" value="1"/>
</dbReference>
<dbReference type="InterPro" id="IPR050304">
    <property type="entry name" value="MT-severing_AAA_ATPase"/>
</dbReference>
<dbReference type="RefSeq" id="XP_011504223.1">
    <property type="nucleotide sequence ID" value="XM_011505921.1"/>
</dbReference>
<keyword evidence="2" id="KW-0963">Cytoplasm</keyword>
<evidence type="ECO:0000259" key="9">
    <source>
        <dbReference type="SMART" id="SM00382"/>
    </source>
</evidence>
<dbReference type="PROSITE" id="PS00674">
    <property type="entry name" value="AAA"/>
    <property type="match status" value="1"/>
</dbReference>
<dbReference type="Pfam" id="PF00004">
    <property type="entry name" value="AAA"/>
    <property type="match status" value="1"/>
</dbReference>
<dbReference type="GO" id="GO:0005819">
    <property type="term" value="C:spindle"/>
    <property type="evidence" value="ECO:0007669"/>
    <property type="project" value="UniProtKB-SubCell"/>
</dbReference>
<keyword evidence="4 8" id="KW-0547">Nucleotide-binding</keyword>
<keyword evidence="10" id="KW-1185">Reference proteome</keyword>
<evidence type="ECO:0000313" key="11">
    <source>
        <dbReference type="RefSeq" id="XP_011504223.1"/>
    </source>
</evidence>
<dbReference type="SMART" id="SM00382">
    <property type="entry name" value="AAA"/>
    <property type="match status" value="1"/>
</dbReference>
<evidence type="ECO:0000256" key="2">
    <source>
        <dbReference type="ARBA" id="ARBA00022490"/>
    </source>
</evidence>
<dbReference type="GO" id="GO:0016853">
    <property type="term" value="F:isomerase activity"/>
    <property type="evidence" value="ECO:0007669"/>
    <property type="project" value="UniProtKB-KW"/>
</dbReference>
<evidence type="ECO:0000256" key="7">
    <source>
        <dbReference type="ARBA" id="ARBA00023235"/>
    </source>
</evidence>
<gene>
    <name evidence="11" type="primary">LOC105367268</name>
</gene>
<evidence type="ECO:0000256" key="5">
    <source>
        <dbReference type="ARBA" id="ARBA00022840"/>
    </source>
</evidence>
<dbReference type="SUPFAM" id="SSF52540">
    <property type="entry name" value="P-loop containing nucleoside triphosphate hydrolases"/>
    <property type="match status" value="1"/>
</dbReference>
<evidence type="ECO:0000256" key="4">
    <source>
        <dbReference type="ARBA" id="ARBA00022741"/>
    </source>
</evidence>
<comment type="similarity">
    <text evidence="8">Belongs to the AAA ATPase family.</text>
</comment>
<dbReference type="InterPro" id="IPR003959">
    <property type="entry name" value="ATPase_AAA_core"/>
</dbReference>
<dbReference type="Gene3D" id="1.10.8.60">
    <property type="match status" value="1"/>
</dbReference>
<dbReference type="GO" id="GO:0005874">
    <property type="term" value="C:microtubule"/>
    <property type="evidence" value="ECO:0007669"/>
    <property type="project" value="UniProtKB-KW"/>
</dbReference>
<evidence type="ECO:0000313" key="10">
    <source>
        <dbReference type="Proteomes" id="UP000695007"/>
    </source>
</evidence>
<dbReference type="InterPro" id="IPR003593">
    <property type="entry name" value="AAA+_ATPase"/>
</dbReference>
<accession>A0AAJ6YTQ6</accession>
<evidence type="ECO:0000256" key="1">
    <source>
        <dbReference type="ARBA" id="ARBA00004186"/>
    </source>
</evidence>
<keyword evidence="5 8" id="KW-0067">ATP-binding</keyword>
<keyword evidence="3" id="KW-0493">Microtubule</keyword>
<dbReference type="InterPro" id="IPR003960">
    <property type="entry name" value="ATPase_AAA_CS"/>
</dbReference>
<comment type="subcellular location">
    <subcellularLocation>
        <location evidence="1">Cytoplasm</location>
        <location evidence="1">Cytoskeleton</location>
        <location evidence="1">Spindle</location>
    </subcellularLocation>
</comment>
<evidence type="ECO:0000256" key="3">
    <source>
        <dbReference type="ARBA" id="ARBA00022701"/>
    </source>
</evidence>
<sequence>MEDLSFKTNSNRTACLAREKEQKRAQERKKHLLYLIAEFLQDHGFTDTCEVFIREAHLLTDIKVCDNIDLETILLEFSDYYFAKFSKYPKICKKGESKLINIRSRKDKSIKVLNKNHDRMKSENDFMNSGEEIKTSHLKELEPNFNITVTPLFPLENSINDQDKSIFSESNLREHKFLKSLNSLYSPGSEWREIACIITKEIVLSNLNVQWNDIKGLEECKNLLKEAAVYPIKYPHMFNDRLRPWKGVLLYGPPGTGKTMLAKAVASECNSTFFNITSSSLISKWRGESEKYVRVLLDLAKHYAPSIIFIDEVDWTVGGGTHDLSGKSEPSRRFRAELLARLDGLLSMENKNVLLLAATNIPWELDVALLRRLEKRIYVGLPNESARHQIFKLYLKSDLFKKPEYNIILKNTSEYSCSDIKLLCKEAWMMQLRPFWMCLENGKSCVKHDEGITNLTHLTKAMTIIKPINTKIQLKYEIWDQSFVNKQ</sequence>
<keyword evidence="7" id="KW-0413">Isomerase</keyword>
<dbReference type="Gene3D" id="3.40.50.300">
    <property type="entry name" value="P-loop containing nucleotide triphosphate hydrolases"/>
    <property type="match status" value="1"/>
</dbReference>
<feature type="domain" description="AAA+ ATPase" evidence="9">
    <location>
        <begin position="244"/>
        <end position="383"/>
    </location>
</feature>
<evidence type="ECO:0000256" key="8">
    <source>
        <dbReference type="RuleBase" id="RU003651"/>
    </source>
</evidence>
<name>A0AAJ6YTQ6_9HYME</name>
<organism evidence="10 11">
    <name type="scientific">Ceratosolen solmsi marchali</name>
    <dbReference type="NCBI Taxonomy" id="326594"/>
    <lineage>
        <taxon>Eukaryota</taxon>
        <taxon>Metazoa</taxon>
        <taxon>Ecdysozoa</taxon>
        <taxon>Arthropoda</taxon>
        <taxon>Hexapoda</taxon>
        <taxon>Insecta</taxon>
        <taxon>Pterygota</taxon>
        <taxon>Neoptera</taxon>
        <taxon>Endopterygota</taxon>
        <taxon>Hymenoptera</taxon>
        <taxon>Apocrita</taxon>
        <taxon>Proctotrupomorpha</taxon>
        <taxon>Chalcidoidea</taxon>
        <taxon>Agaonidae</taxon>
        <taxon>Agaoninae</taxon>
        <taxon>Ceratosolen</taxon>
    </lineage>
</organism>
<proteinExistence type="inferred from homology"/>
<dbReference type="GeneID" id="105367268"/>